<dbReference type="EMBL" id="WJXZ01000004">
    <property type="protein sequence ID" value="MRS61380.1"/>
    <property type="molecule type" value="Genomic_DNA"/>
</dbReference>
<evidence type="ECO:0000256" key="1">
    <source>
        <dbReference type="ARBA" id="ARBA00009451"/>
    </source>
</evidence>
<organism evidence="11 12">
    <name type="scientific">Larkinella terrae</name>
    <dbReference type="NCBI Taxonomy" id="2025311"/>
    <lineage>
        <taxon>Bacteria</taxon>
        <taxon>Pseudomonadati</taxon>
        <taxon>Bacteroidota</taxon>
        <taxon>Cytophagia</taxon>
        <taxon>Cytophagales</taxon>
        <taxon>Spirosomataceae</taxon>
        <taxon>Larkinella</taxon>
    </lineage>
</organism>
<evidence type="ECO:0000313" key="11">
    <source>
        <dbReference type="EMBL" id="MRS61380.1"/>
    </source>
</evidence>
<evidence type="ECO:0000313" key="12">
    <source>
        <dbReference type="Proteomes" id="UP000441754"/>
    </source>
</evidence>
<dbReference type="SUPFAM" id="SSF54843">
    <property type="entry name" value="Ribosomal protein L22"/>
    <property type="match status" value="1"/>
</dbReference>
<dbReference type="InterPro" id="IPR005727">
    <property type="entry name" value="Ribosomal_uL22_bac/chlpt-type"/>
</dbReference>
<dbReference type="RefSeq" id="WP_154174766.1">
    <property type="nucleotide sequence ID" value="NZ_WJXZ01000004.1"/>
</dbReference>
<gene>
    <name evidence="7 11" type="primary">rplV</name>
    <name evidence="11" type="ORF">GJJ30_08790</name>
</gene>
<keyword evidence="3 7" id="KW-0694">RNA-binding</keyword>
<name>A0A7K0EHR1_9BACT</name>
<dbReference type="HAMAP" id="MF_01331_B">
    <property type="entry name" value="Ribosomal_uL22_B"/>
    <property type="match status" value="1"/>
</dbReference>
<sequence length="129" mass="14165">MEAVAKLKNVPSSPRKMRLVADLIRGQKVSKALGILRYQPQAGAALLEKLVLSAVANWQQKNGDERAEDADLYVKTIFVDGGRMLKRLRPAPQGRGHRIRKRSNHVTVVIESAAESLTLAPVVSTENAE</sequence>
<evidence type="ECO:0000256" key="9">
    <source>
        <dbReference type="RuleBase" id="RU004006"/>
    </source>
</evidence>
<comment type="similarity">
    <text evidence="1 7 8">Belongs to the universal ribosomal protein uL22 family.</text>
</comment>
<evidence type="ECO:0000256" key="7">
    <source>
        <dbReference type="HAMAP-Rule" id="MF_01331"/>
    </source>
</evidence>
<evidence type="ECO:0000256" key="6">
    <source>
        <dbReference type="ARBA" id="ARBA00035207"/>
    </source>
</evidence>
<keyword evidence="4 7" id="KW-0689">Ribosomal protein</keyword>
<proteinExistence type="inferred from homology"/>
<comment type="caution">
    <text evidence="11">The sequence shown here is derived from an EMBL/GenBank/DDBJ whole genome shotgun (WGS) entry which is preliminary data.</text>
</comment>
<comment type="function">
    <text evidence="7">The globular domain of the protein is located near the polypeptide exit tunnel on the outside of the subunit, while an extended beta-hairpin is found that lines the wall of the exit tunnel in the center of the 70S ribosome.</text>
</comment>
<evidence type="ECO:0000256" key="10">
    <source>
        <dbReference type="RuleBase" id="RU004008"/>
    </source>
</evidence>
<dbReference type="InterPro" id="IPR001063">
    <property type="entry name" value="Ribosomal_uL22"/>
</dbReference>
<evidence type="ECO:0000256" key="3">
    <source>
        <dbReference type="ARBA" id="ARBA00022884"/>
    </source>
</evidence>
<keyword evidence="2 7" id="KW-0699">rRNA-binding</keyword>
<dbReference type="NCBIfam" id="TIGR01044">
    <property type="entry name" value="rplV_bact"/>
    <property type="match status" value="1"/>
</dbReference>
<dbReference type="Pfam" id="PF00237">
    <property type="entry name" value="Ribosomal_L22"/>
    <property type="match status" value="1"/>
</dbReference>
<dbReference type="Proteomes" id="UP000441754">
    <property type="component" value="Unassembled WGS sequence"/>
</dbReference>
<evidence type="ECO:0000256" key="8">
    <source>
        <dbReference type="RuleBase" id="RU004005"/>
    </source>
</evidence>
<evidence type="ECO:0000256" key="2">
    <source>
        <dbReference type="ARBA" id="ARBA00022730"/>
    </source>
</evidence>
<dbReference type="GO" id="GO:0022625">
    <property type="term" value="C:cytosolic large ribosomal subunit"/>
    <property type="evidence" value="ECO:0007669"/>
    <property type="project" value="TreeGrafter"/>
</dbReference>
<dbReference type="GO" id="GO:0006412">
    <property type="term" value="P:translation"/>
    <property type="evidence" value="ECO:0007669"/>
    <property type="project" value="UniProtKB-UniRule"/>
</dbReference>
<dbReference type="GO" id="GO:0019843">
    <property type="term" value="F:rRNA binding"/>
    <property type="evidence" value="ECO:0007669"/>
    <property type="project" value="UniProtKB-UniRule"/>
</dbReference>
<comment type="subunit">
    <text evidence="7 9">Part of the 50S ribosomal subunit.</text>
</comment>
<keyword evidence="12" id="KW-1185">Reference proteome</keyword>
<dbReference type="PANTHER" id="PTHR13501">
    <property type="entry name" value="CHLOROPLAST 50S RIBOSOMAL PROTEIN L22-RELATED"/>
    <property type="match status" value="1"/>
</dbReference>
<dbReference type="PANTHER" id="PTHR13501:SF8">
    <property type="entry name" value="LARGE RIBOSOMAL SUBUNIT PROTEIN UL22M"/>
    <property type="match status" value="1"/>
</dbReference>
<accession>A0A7K0EHR1</accession>
<reference evidence="11 12" key="1">
    <citation type="journal article" date="2018" name="Antonie Van Leeuwenhoek">
        <title>Larkinella terrae sp. nov., isolated from soil on Jeju Island, South Korea.</title>
        <authorList>
            <person name="Ten L.N."/>
            <person name="Jeon J."/>
            <person name="Park S.J."/>
            <person name="Park S."/>
            <person name="Lee S.Y."/>
            <person name="Kim M.K."/>
            <person name="Jung H.Y."/>
        </authorList>
    </citation>
    <scope>NUCLEOTIDE SEQUENCE [LARGE SCALE GENOMIC DNA]</scope>
    <source>
        <strain evidence="11 12">KCTC 52001</strain>
    </source>
</reference>
<keyword evidence="5 7" id="KW-0687">Ribonucleoprotein</keyword>
<dbReference type="AlphaFoldDB" id="A0A7K0EHR1"/>
<protein>
    <recommendedName>
        <fullName evidence="6 7">Large ribosomal subunit protein uL22</fullName>
    </recommendedName>
</protein>
<evidence type="ECO:0000256" key="5">
    <source>
        <dbReference type="ARBA" id="ARBA00023274"/>
    </source>
</evidence>
<evidence type="ECO:0000256" key="4">
    <source>
        <dbReference type="ARBA" id="ARBA00022980"/>
    </source>
</evidence>
<dbReference type="CDD" id="cd00336">
    <property type="entry name" value="Ribosomal_L22"/>
    <property type="match status" value="1"/>
</dbReference>
<dbReference type="Gene3D" id="3.90.470.10">
    <property type="entry name" value="Ribosomal protein L22/L17"/>
    <property type="match status" value="1"/>
</dbReference>
<dbReference type="InterPro" id="IPR047867">
    <property type="entry name" value="Ribosomal_uL22_bac/org-type"/>
</dbReference>
<dbReference type="OrthoDB" id="9805969at2"/>
<comment type="function">
    <text evidence="7 10">This protein binds specifically to 23S rRNA; its binding is stimulated by other ribosomal proteins, e.g., L4, L17, and L20. It is important during the early stages of 50S assembly. It makes multiple contacts with different domains of the 23S rRNA in the assembled 50S subunit and ribosome.</text>
</comment>
<dbReference type="GO" id="GO:0003735">
    <property type="term" value="F:structural constituent of ribosome"/>
    <property type="evidence" value="ECO:0007669"/>
    <property type="project" value="InterPro"/>
</dbReference>
<dbReference type="InterPro" id="IPR036394">
    <property type="entry name" value="Ribosomal_uL22_sf"/>
</dbReference>